<dbReference type="Pfam" id="PF01916">
    <property type="entry name" value="DS"/>
    <property type="match status" value="1"/>
</dbReference>
<dbReference type="RefSeq" id="XP_052904953.1">
    <property type="nucleotide sequence ID" value="XM_053049148.1"/>
</dbReference>
<evidence type="ECO:0000313" key="7">
    <source>
        <dbReference type="EMBL" id="KFG26398.1"/>
    </source>
</evidence>
<dbReference type="SUPFAM" id="SSF52467">
    <property type="entry name" value="DHS-like NAD/FAD-binding domain"/>
    <property type="match status" value="1"/>
</dbReference>
<dbReference type="EC" id="2.5.1.46" evidence="5"/>
<reference evidence="7 8" key="1">
    <citation type="journal article" date="2014" name="Genome Announc.">
        <title>Genome Sequence of the Microsporidian Species Nematocida sp1 Strain ERTm6 (ATCC PRA-372).</title>
        <authorList>
            <person name="Bakowski M.A."/>
            <person name="Priest M."/>
            <person name="Young S."/>
            <person name="Cuomo C.A."/>
            <person name="Troemel E.R."/>
        </authorList>
    </citation>
    <scope>NUCLEOTIDE SEQUENCE [LARGE SCALE GENOMIC DNA]</scope>
    <source>
        <strain evidence="7 8">ERTm6</strain>
    </source>
</reference>
<dbReference type="InterPro" id="IPR002773">
    <property type="entry name" value="Deoxyhypusine_synthase"/>
</dbReference>
<comment type="pathway">
    <text evidence="3">Protein modification; eIF5A hypusination.</text>
</comment>
<dbReference type="GeneID" id="77676493"/>
<keyword evidence="6" id="KW-0520">NAD</keyword>
<evidence type="ECO:0000256" key="3">
    <source>
        <dbReference type="ARBA" id="ARBA00005041"/>
    </source>
</evidence>
<dbReference type="NCBIfam" id="TIGR00321">
    <property type="entry name" value="dhys"/>
    <property type="match status" value="1"/>
</dbReference>
<comment type="caution">
    <text evidence="7">The sequence shown here is derived from an EMBL/GenBank/DDBJ whole genome shotgun (WGS) entry which is preliminary data.</text>
</comment>
<dbReference type="PANTHER" id="PTHR11703:SF0">
    <property type="entry name" value="DEOXYHYPUSINE SYNTHASE"/>
    <property type="match status" value="1"/>
</dbReference>
<dbReference type="Gene3D" id="3.40.910.10">
    <property type="entry name" value="Deoxyhypusine synthase"/>
    <property type="match status" value="1"/>
</dbReference>
<dbReference type="HOGENOM" id="CLU_039781_0_0_1"/>
<dbReference type="AlphaFoldDB" id="A0A086J2N0"/>
<dbReference type="InterPro" id="IPR029035">
    <property type="entry name" value="DHS-like_NAD/FAD-binding_dom"/>
</dbReference>
<evidence type="ECO:0000256" key="4">
    <source>
        <dbReference type="ARBA" id="ARBA00009892"/>
    </source>
</evidence>
<dbReference type="Proteomes" id="UP000054524">
    <property type="component" value="Unassembled WGS sequence"/>
</dbReference>
<dbReference type="GO" id="GO:0005737">
    <property type="term" value="C:cytoplasm"/>
    <property type="evidence" value="ECO:0007669"/>
    <property type="project" value="TreeGrafter"/>
</dbReference>
<organism evidence="7 8">
    <name type="scientific">Nematocida ausubeli (strain ATCC PRA-371 / ERTm2)</name>
    <name type="common">Nematode killer fungus</name>
    <dbReference type="NCBI Taxonomy" id="1913371"/>
    <lineage>
        <taxon>Eukaryota</taxon>
        <taxon>Fungi</taxon>
        <taxon>Fungi incertae sedis</taxon>
        <taxon>Microsporidia</taxon>
        <taxon>Nematocida</taxon>
    </lineage>
</organism>
<comment type="function">
    <text evidence="2">Catalyzes the NAD-dependent oxidative cleavage of spermidine and the subsequent transfer of the butylamine moiety of spermidine to the epsilon-amino group of a specific lysine residue of the eIF-5A precursor protein to form the intermediate deoxyhypusine residue.</text>
</comment>
<dbReference type="GO" id="GO:0034038">
    <property type="term" value="F:deoxyhypusine synthase activity"/>
    <property type="evidence" value="ECO:0007669"/>
    <property type="project" value="UniProtKB-EC"/>
</dbReference>
<name>A0A086J2N0_NEMA1</name>
<gene>
    <name evidence="7" type="ORF">NESG_01520</name>
</gene>
<proteinExistence type="inferred from homology"/>
<protein>
    <recommendedName>
        <fullName evidence="5">deoxyhypusine synthase</fullName>
        <ecNumber evidence="5">2.5.1.46</ecNumber>
    </recommendedName>
</protein>
<keyword evidence="8" id="KW-1185">Reference proteome</keyword>
<evidence type="ECO:0000256" key="6">
    <source>
        <dbReference type="ARBA" id="ARBA00023027"/>
    </source>
</evidence>
<evidence type="ECO:0000256" key="2">
    <source>
        <dbReference type="ARBA" id="ARBA00002823"/>
    </source>
</evidence>
<dbReference type="EMBL" id="AKIJ01000003">
    <property type="protein sequence ID" value="KFG26398.1"/>
    <property type="molecule type" value="Genomic_DNA"/>
</dbReference>
<dbReference type="FunFam" id="3.40.910.10:FF:000010">
    <property type="entry name" value="Deoxyhypusine synthase"/>
    <property type="match status" value="1"/>
</dbReference>
<evidence type="ECO:0000313" key="8">
    <source>
        <dbReference type="Proteomes" id="UP000054524"/>
    </source>
</evidence>
<evidence type="ECO:0000256" key="1">
    <source>
        <dbReference type="ARBA" id="ARBA00000952"/>
    </source>
</evidence>
<comment type="similarity">
    <text evidence="4">Belongs to the deoxyhypusine synthase family.</text>
</comment>
<dbReference type="InterPro" id="IPR036982">
    <property type="entry name" value="Deoxyhypusine_synthase_sf"/>
</dbReference>
<sequence length="356" mass="39168">MERPAAAVNKGSVKDLADSDIEECPEEIEGMEVVSGKGFSKIDLSGWISGYKTVGFQGSHLYLAIEELKRMRKNNSKIFLGYTSNLISSGLRDIIAYLVRNKFVDVLVSTAGGIEEDIIKTLKPSRLGKFSMDGATLRSQGLNRVGNVLIPNENYFVFEEWMKEFLNEIVEGKLEEPDAQSEVQGLGTGYRRVGDISIITPSRLIYELGKKVASEESVYYWAYKNNIPVYCPALTDGSIGDIITYFTRRRDLVIDSVEDIARINGEGLFSESTGALVLGAGVIKHHILNANLFRNGLDHCVLINTAQEYDGSDAGAQVDESVSWGKIKKHTNSIKVHADATIILPILVGAVWPDGI</sequence>
<accession>A0A086J2N0</accession>
<dbReference type="PANTHER" id="PTHR11703">
    <property type="entry name" value="DEOXYHYPUSINE SYNTHASE"/>
    <property type="match status" value="1"/>
</dbReference>
<comment type="catalytic activity">
    <reaction evidence="1">
        <text>[eIF5A protein]-L-lysine + spermidine = [eIF5A protein]-deoxyhypusine + propane-1,3-diamine</text>
        <dbReference type="Rhea" id="RHEA:33299"/>
        <dbReference type="Rhea" id="RHEA-COMP:10143"/>
        <dbReference type="Rhea" id="RHEA-COMP:10144"/>
        <dbReference type="ChEBI" id="CHEBI:29969"/>
        <dbReference type="ChEBI" id="CHEBI:57484"/>
        <dbReference type="ChEBI" id="CHEBI:57834"/>
        <dbReference type="ChEBI" id="CHEBI:82657"/>
        <dbReference type="EC" id="2.5.1.46"/>
    </reaction>
</comment>
<evidence type="ECO:0000256" key="5">
    <source>
        <dbReference type="ARBA" id="ARBA00012683"/>
    </source>
</evidence>